<reference evidence="2" key="1">
    <citation type="submission" date="2021-06" db="EMBL/GenBank/DDBJ databases">
        <authorList>
            <person name="Kallberg Y."/>
            <person name="Tangrot J."/>
            <person name="Rosling A."/>
        </authorList>
    </citation>
    <scope>NUCLEOTIDE SEQUENCE</scope>
    <source>
        <strain evidence="2">IA702</strain>
    </source>
</reference>
<feature type="chain" id="PRO_5040192725" evidence="1">
    <location>
        <begin position="43"/>
        <end position="381"/>
    </location>
</feature>
<proteinExistence type="predicted"/>
<dbReference type="AlphaFoldDB" id="A0A9N8VD53"/>
<protein>
    <submittedName>
        <fullName evidence="2">6561_t:CDS:1</fullName>
    </submittedName>
</protein>
<name>A0A9N8VD53_9GLOM</name>
<keyword evidence="1" id="KW-0732">Signal</keyword>
<comment type="caution">
    <text evidence="2">The sequence shown here is derived from an EMBL/GenBank/DDBJ whole genome shotgun (WGS) entry which is preliminary data.</text>
</comment>
<dbReference type="Proteomes" id="UP000789572">
    <property type="component" value="Unassembled WGS sequence"/>
</dbReference>
<evidence type="ECO:0000313" key="2">
    <source>
        <dbReference type="EMBL" id="CAG8451482.1"/>
    </source>
</evidence>
<gene>
    <name evidence="2" type="ORF">POCULU_LOCUS55</name>
</gene>
<sequence>MQLQNSRSNLYTTPTSARSSTRSLAFFSLLLVVLVFPHVVASADTCERTFVTSKCSQCENAIFSIDDTLQSICPPPPAPDAIVNSYSPAGINTTELDNFCLNMNDCNETKYIEFYKQLEQICEDELNGDVNMFSGLLSIISDGFWNAYFMVPRRHSVCLKDSNGDYCTSDQLTTAWSVVGDRNGNASTLYVFAQIPPLGTITYGTNYHDRRDIPFPQDTICGDCFARAVSIFENYTNSHNVSSSQVQSLLLDDVSSGRQAIDDSCSNLKTKKRYWNEEYSMANAGMRGVKAYDVMMWWKLLVDEALVDEVDEVGLLLLAAGVLAGGDGVDEPAGVVVAPLGVVVAPSVGVVAPSVGVVAPSVGVVAPSVGVVAPTVDVVAP</sequence>
<dbReference type="EMBL" id="CAJVPJ010000002">
    <property type="protein sequence ID" value="CAG8451482.1"/>
    <property type="molecule type" value="Genomic_DNA"/>
</dbReference>
<keyword evidence="3" id="KW-1185">Reference proteome</keyword>
<organism evidence="2 3">
    <name type="scientific">Paraglomus occultum</name>
    <dbReference type="NCBI Taxonomy" id="144539"/>
    <lineage>
        <taxon>Eukaryota</taxon>
        <taxon>Fungi</taxon>
        <taxon>Fungi incertae sedis</taxon>
        <taxon>Mucoromycota</taxon>
        <taxon>Glomeromycotina</taxon>
        <taxon>Glomeromycetes</taxon>
        <taxon>Paraglomerales</taxon>
        <taxon>Paraglomeraceae</taxon>
        <taxon>Paraglomus</taxon>
    </lineage>
</organism>
<evidence type="ECO:0000256" key="1">
    <source>
        <dbReference type="SAM" id="SignalP"/>
    </source>
</evidence>
<dbReference type="OrthoDB" id="2335347at2759"/>
<feature type="signal peptide" evidence="1">
    <location>
        <begin position="1"/>
        <end position="42"/>
    </location>
</feature>
<accession>A0A9N8VD53</accession>
<evidence type="ECO:0000313" key="3">
    <source>
        <dbReference type="Proteomes" id="UP000789572"/>
    </source>
</evidence>